<sequence length="107" mass="12689">MISSDIMRGYNDILILQILKEHDSYGYEISKKITVRSEGHYEIKEATLYAALIRLQDKKYIESYSGNVSQGKPRTYYKLTHLGRSYLQEKFQEWQTTKKVLDNFIEE</sequence>
<gene>
    <name evidence="2" type="ORF">GCM10022410_00160</name>
</gene>
<dbReference type="InterPro" id="IPR036388">
    <property type="entry name" value="WH-like_DNA-bd_sf"/>
</dbReference>
<dbReference type="Pfam" id="PF03551">
    <property type="entry name" value="PadR"/>
    <property type="match status" value="1"/>
</dbReference>
<proteinExistence type="predicted"/>
<organism evidence="2 3">
    <name type="scientific">Amphibacillus indicireducens</name>
    <dbReference type="NCBI Taxonomy" id="1076330"/>
    <lineage>
        <taxon>Bacteria</taxon>
        <taxon>Bacillati</taxon>
        <taxon>Bacillota</taxon>
        <taxon>Bacilli</taxon>
        <taxon>Bacillales</taxon>
        <taxon>Bacillaceae</taxon>
        <taxon>Amphibacillus</taxon>
    </lineage>
</organism>
<protein>
    <submittedName>
        <fullName evidence="2">PadR family transcriptional regulator</fullName>
    </submittedName>
</protein>
<dbReference type="InterPro" id="IPR005149">
    <property type="entry name" value="Tscrpt_reg_PadR_N"/>
</dbReference>
<dbReference type="InterPro" id="IPR036390">
    <property type="entry name" value="WH_DNA-bd_sf"/>
</dbReference>
<reference evidence="3" key="1">
    <citation type="journal article" date="2019" name="Int. J. Syst. Evol. Microbiol.">
        <title>The Global Catalogue of Microorganisms (GCM) 10K type strain sequencing project: providing services to taxonomists for standard genome sequencing and annotation.</title>
        <authorList>
            <consortium name="The Broad Institute Genomics Platform"/>
            <consortium name="The Broad Institute Genome Sequencing Center for Infectious Disease"/>
            <person name="Wu L."/>
            <person name="Ma J."/>
        </authorList>
    </citation>
    <scope>NUCLEOTIDE SEQUENCE [LARGE SCALE GENOMIC DNA]</scope>
    <source>
        <strain evidence="3">JCM 17250</strain>
    </source>
</reference>
<accession>A0ABP7V0I3</accession>
<name>A0ABP7V0I3_9BACI</name>
<dbReference type="Proteomes" id="UP001501734">
    <property type="component" value="Unassembled WGS sequence"/>
</dbReference>
<dbReference type="InterPro" id="IPR052509">
    <property type="entry name" value="Metal_resp_DNA-bind_regulator"/>
</dbReference>
<dbReference type="PANTHER" id="PTHR33169:SF14">
    <property type="entry name" value="TRANSCRIPTIONAL REGULATOR RV3488"/>
    <property type="match status" value="1"/>
</dbReference>
<dbReference type="RefSeq" id="WP_344909192.1">
    <property type="nucleotide sequence ID" value="NZ_BAABDL010000002.1"/>
</dbReference>
<evidence type="ECO:0000313" key="2">
    <source>
        <dbReference type="EMBL" id="GAA4056722.1"/>
    </source>
</evidence>
<keyword evidence="3" id="KW-1185">Reference proteome</keyword>
<dbReference type="SUPFAM" id="SSF46785">
    <property type="entry name" value="Winged helix' DNA-binding domain"/>
    <property type="match status" value="1"/>
</dbReference>
<comment type="caution">
    <text evidence="2">The sequence shown here is derived from an EMBL/GenBank/DDBJ whole genome shotgun (WGS) entry which is preliminary data.</text>
</comment>
<evidence type="ECO:0000259" key="1">
    <source>
        <dbReference type="Pfam" id="PF03551"/>
    </source>
</evidence>
<dbReference type="PANTHER" id="PTHR33169">
    <property type="entry name" value="PADR-FAMILY TRANSCRIPTIONAL REGULATOR"/>
    <property type="match status" value="1"/>
</dbReference>
<dbReference type="Gene3D" id="1.10.10.10">
    <property type="entry name" value="Winged helix-like DNA-binding domain superfamily/Winged helix DNA-binding domain"/>
    <property type="match status" value="1"/>
</dbReference>
<dbReference type="EMBL" id="BAABDL010000002">
    <property type="protein sequence ID" value="GAA4056722.1"/>
    <property type="molecule type" value="Genomic_DNA"/>
</dbReference>
<evidence type="ECO:0000313" key="3">
    <source>
        <dbReference type="Proteomes" id="UP001501734"/>
    </source>
</evidence>
<feature type="domain" description="Transcription regulator PadR N-terminal" evidence="1">
    <location>
        <begin position="15"/>
        <end position="89"/>
    </location>
</feature>